<keyword evidence="3" id="KW-1185">Reference proteome</keyword>
<evidence type="ECO:0000313" key="3">
    <source>
        <dbReference type="Proteomes" id="UP000886998"/>
    </source>
</evidence>
<organism evidence="2 3">
    <name type="scientific">Trichonephila inaurata madagascariensis</name>
    <dbReference type="NCBI Taxonomy" id="2747483"/>
    <lineage>
        <taxon>Eukaryota</taxon>
        <taxon>Metazoa</taxon>
        <taxon>Ecdysozoa</taxon>
        <taxon>Arthropoda</taxon>
        <taxon>Chelicerata</taxon>
        <taxon>Arachnida</taxon>
        <taxon>Araneae</taxon>
        <taxon>Araneomorphae</taxon>
        <taxon>Entelegynae</taxon>
        <taxon>Araneoidea</taxon>
        <taxon>Nephilidae</taxon>
        <taxon>Trichonephila</taxon>
        <taxon>Trichonephila inaurata</taxon>
    </lineage>
</organism>
<dbReference type="InterPro" id="IPR046700">
    <property type="entry name" value="DUF6570"/>
</dbReference>
<comment type="caution">
    <text evidence="2">The sequence shown here is derived from an EMBL/GenBank/DDBJ whole genome shotgun (WGS) entry which is preliminary data.</text>
</comment>
<evidence type="ECO:0000259" key="1">
    <source>
        <dbReference type="Pfam" id="PF20209"/>
    </source>
</evidence>
<feature type="domain" description="DUF6570" evidence="1">
    <location>
        <begin position="17"/>
        <end position="91"/>
    </location>
</feature>
<protein>
    <recommendedName>
        <fullName evidence="1">DUF6570 domain-containing protein</fullName>
    </recommendedName>
</protein>
<reference evidence="2" key="1">
    <citation type="submission" date="2020-08" db="EMBL/GenBank/DDBJ databases">
        <title>Multicomponent nature underlies the extraordinary mechanical properties of spider dragline silk.</title>
        <authorList>
            <person name="Kono N."/>
            <person name="Nakamura H."/>
            <person name="Mori M."/>
            <person name="Yoshida Y."/>
            <person name="Ohtoshi R."/>
            <person name="Malay A.D."/>
            <person name="Moran D.A.P."/>
            <person name="Tomita M."/>
            <person name="Numata K."/>
            <person name="Arakawa K."/>
        </authorList>
    </citation>
    <scope>NUCLEOTIDE SEQUENCE</scope>
</reference>
<dbReference type="AlphaFoldDB" id="A0A8X7BYQ9"/>
<proteinExistence type="predicted"/>
<evidence type="ECO:0000313" key="2">
    <source>
        <dbReference type="EMBL" id="GFY47552.1"/>
    </source>
</evidence>
<dbReference type="Pfam" id="PF20209">
    <property type="entry name" value="DUF6570"/>
    <property type="match status" value="1"/>
</dbReference>
<dbReference type="EMBL" id="BMAV01005999">
    <property type="protein sequence ID" value="GFY47552.1"/>
    <property type="molecule type" value="Genomic_DNA"/>
</dbReference>
<name>A0A8X7BYQ9_9ARAC</name>
<dbReference type="Proteomes" id="UP000886998">
    <property type="component" value="Unassembled WGS sequence"/>
</dbReference>
<gene>
    <name evidence="2" type="primary">AVEN_184281_1</name>
    <name evidence="2" type="ORF">TNIN_95821</name>
</gene>
<dbReference type="OrthoDB" id="6425635at2759"/>
<accession>A0A8X7BYQ9</accession>
<sequence length="98" mass="11291">MLLLCHRCKSHINNNKDHSPTKAYWNNLDPGPKPKERQELTRVEIHLIARIKTSIKILKFDGLLGQYGFRAQAVLIAQDLHKAIEKLPNKLCLDQLII</sequence>